<evidence type="ECO:0000313" key="3">
    <source>
        <dbReference type="Proteomes" id="UP000246661"/>
    </source>
</evidence>
<dbReference type="Proteomes" id="UP000246661">
    <property type="component" value="Unassembled WGS sequence"/>
</dbReference>
<keyword evidence="3" id="KW-1185">Reference proteome</keyword>
<gene>
    <name evidence="2" type="ORF">JD79_03401</name>
</gene>
<evidence type="ECO:0000256" key="1">
    <source>
        <dbReference type="SAM" id="MobiDB-lite"/>
    </source>
</evidence>
<reference evidence="3" key="1">
    <citation type="submission" date="2018-05" db="EMBL/GenBank/DDBJ databases">
        <authorList>
            <person name="Klenk H.-P."/>
            <person name="Huntemann M."/>
            <person name="Clum A."/>
            <person name="Pillay M."/>
            <person name="Palaniappan K."/>
            <person name="Varghese N."/>
            <person name="Mikhailova N."/>
            <person name="Stamatis D."/>
            <person name="Reddy T."/>
            <person name="Daum C."/>
            <person name="Shapiro N."/>
            <person name="Ivanova N."/>
            <person name="Kyrpides N."/>
            <person name="Woyke T."/>
        </authorList>
    </citation>
    <scope>NUCLEOTIDE SEQUENCE [LARGE SCALE GENOMIC DNA]</scope>
    <source>
        <strain evidence="3">DSM 45417</strain>
    </source>
</reference>
<feature type="compositionally biased region" description="Low complexity" evidence="1">
    <location>
        <begin position="1"/>
        <end position="25"/>
    </location>
</feature>
<dbReference type="AlphaFoldDB" id="A0A317QMP1"/>
<proteinExistence type="predicted"/>
<comment type="caution">
    <text evidence="2">The sequence shown here is derived from an EMBL/GenBank/DDBJ whole genome shotgun (WGS) entry which is preliminary data.</text>
</comment>
<dbReference type="EMBL" id="QGTX01000001">
    <property type="protein sequence ID" value="PWW24223.1"/>
    <property type="molecule type" value="Genomic_DNA"/>
</dbReference>
<accession>A0A317QMP1</accession>
<feature type="region of interest" description="Disordered" evidence="1">
    <location>
        <begin position="1"/>
        <end position="31"/>
    </location>
</feature>
<protein>
    <submittedName>
        <fullName evidence="2">Uncharacterized protein</fullName>
    </submittedName>
</protein>
<name>A0A317QMP1_9ACTN</name>
<organism evidence="2 3">
    <name type="scientific">Geodermatophilus normandii</name>
    <dbReference type="NCBI Taxonomy" id="1137989"/>
    <lineage>
        <taxon>Bacteria</taxon>
        <taxon>Bacillati</taxon>
        <taxon>Actinomycetota</taxon>
        <taxon>Actinomycetes</taxon>
        <taxon>Geodermatophilales</taxon>
        <taxon>Geodermatophilaceae</taxon>
        <taxon>Geodermatophilus</taxon>
    </lineage>
</organism>
<evidence type="ECO:0000313" key="2">
    <source>
        <dbReference type="EMBL" id="PWW24223.1"/>
    </source>
</evidence>
<sequence length="75" mass="7749">MEPSAGAGVPVTVAGAPAAGGHTTPLPHRAGRWWDRSPVAVPESLLGHEMTARQALVPEGLAGSSRQSRYVHGRS</sequence>